<evidence type="ECO:0000313" key="6">
    <source>
        <dbReference type="Proteomes" id="UP001244295"/>
    </source>
</evidence>
<feature type="transmembrane region" description="Helical" evidence="3">
    <location>
        <begin position="28"/>
        <end position="46"/>
    </location>
</feature>
<protein>
    <submittedName>
        <fullName evidence="5">Tfp pilus tip-associated adhesin PilY1</fullName>
    </submittedName>
</protein>
<reference evidence="5" key="1">
    <citation type="submission" date="2023-07" db="EMBL/GenBank/DDBJ databases">
        <title>Sorghum-associated microbial communities from plants grown in Nebraska, USA.</title>
        <authorList>
            <person name="Schachtman D."/>
        </authorList>
    </citation>
    <scope>NUCLEOTIDE SEQUENCE</scope>
    <source>
        <strain evidence="5">DS2795</strain>
    </source>
</reference>
<dbReference type="Proteomes" id="UP001244295">
    <property type="component" value="Unassembled WGS sequence"/>
</dbReference>
<keyword evidence="3" id="KW-0812">Transmembrane</keyword>
<dbReference type="InterPro" id="IPR008707">
    <property type="entry name" value="B-propeller_PilY1"/>
</dbReference>
<organism evidence="5 6">
    <name type="scientific">Variovorax boronicumulans</name>
    <dbReference type="NCBI Taxonomy" id="436515"/>
    <lineage>
        <taxon>Bacteria</taxon>
        <taxon>Pseudomonadati</taxon>
        <taxon>Pseudomonadota</taxon>
        <taxon>Betaproteobacteria</taxon>
        <taxon>Burkholderiales</taxon>
        <taxon>Comamonadaceae</taxon>
        <taxon>Variovorax</taxon>
    </lineage>
</organism>
<accession>A0AAW8E0R0</accession>
<dbReference type="RefSeq" id="WP_307637711.1">
    <property type="nucleotide sequence ID" value="NZ_JAUSRR010000007.1"/>
</dbReference>
<proteinExistence type="predicted"/>
<keyword evidence="1" id="KW-0479">Metal-binding</keyword>
<keyword evidence="3" id="KW-1133">Transmembrane helix</keyword>
<evidence type="ECO:0000256" key="3">
    <source>
        <dbReference type="SAM" id="Phobius"/>
    </source>
</evidence>
<dbReference type="EMBL" id="JAUSRR010000007">
    <property type="protein sequence ID" value="MDP9925417.1"/>
    <property type="molecule type" value="Genomic_DNA"/>
</dbReference>
<evidence type="ECO:0000256" key="2">
    <source>
        <dbReference type="ARBA" id="ARBA00022837"/>
    </source>
</evidence>
<gene>
    <name evidence="5" type="ORF">J2W25_004460</name>
</gene>
<keyword evidence="3" id="KW-0472">Membrane</keyword>
<dbReference type="GO" id="GO:0046872">
    <property type="term" value="F:metal ion binding"/>
    <property type="evidence" value="ECO:0007669"/>
    <property type="project" value="UniProtKB-KW"/>
</dbReference>
<evidence type="ECO:0000259" key="4">
    <source>
        <dbReference type="Pfam" id="PF05567"/>
    </source>
</evidence>
<sequence length="1291" mass="139071">MNTAFQTLAPTTQTTCAWRAFRRIAHRLIAALVVAAFPVVGAFAAGSPSQAPLFSAVPGAKPNLMFVLDNSGSMAYEYQEGYSMPERCKGSSCDYAWYRMRSSSVNTQYYNPSITYSPRVNSSGVAEVNPLVFIDNQSSRKFTYSAPGIDYTINDDNYVPSYVTYTTAGSIDSDAKFSYVRCTNTSCSSNTTTDITPTSGSVTLPTGHKRTDCGANATECTKAKELQNILNWYRWYRTRTLAVSTAVGQAMQNYDNKFRVGYVQYNYTNTATEKSGTATSIVRGVRYFSDDKDDANKKWKTQFYNWIYGIIPAQGTPSHNTLSLAASYYNGDVKSTYGNPWKNDPTSTGETSATNDLSCRRAYSIVLSDGAWNSATTKNADIKYASTQGTNYSGNPSGNPAALQFNPSGATGSSNTNTNLATRLAARNLYIPYSDGEASSYGFADLTARYFWRTDFSDTLPNNVPPIEGQHNPTFWQNMTTFTIGWGLTPSGESGTANGLTWAQINAYNNDWLAGNSTTRPKWASGDLNSTSGSAADARRVDDFIRAGFTGGGRAYSVYSGEDVRQALDNALSSMVGSGNDAGVAVSGNSSEFQTLENQYKYTTEYQTADNSGDIKAFQLNASGGYLSVDSSGKAVPAWSANAKMPALTSRKIFSLSDYDANAPSKLATKRVELNYNTTLNNLPLDFKALLNADNLQKTDSSFIRYLLGEDPQKDINNTVYRSRKQPIGASVNSPPVFVGGRIDMGYNIYGSVDGKDTYAAYKGNKTSLPPTIFAATNNGKVHVLNAAKNDTTLSGIPAGTELAEFMPKGAMASQIDLANSNFRFRYTLDGPLVEHDVYDTNNLTPAGGAAAWRQLVFGTGGRAGSFMYGLESPMNSGNRTPTKDHFLWELNNKTEGYDNLTNVTNNPTAGQLDDGTWVVLTGSGHYPATGKQVGLYVVEAITGKLKKFIPLPAAFGNAVTGGNRGLGGVVAVRDTTRKIVAAYAGDANGNLWRFDLRSSKFVVSYDRPLFTTPGGKTQPIYAAPTWQVHPGDASACTYSTTSQCGAIVVVGTGILLDEDDLTTPATKQAIYGIWDQTPIGGNDKTGFNKVVLTDLVAQTIDMGSAKLGTGIENGKNFYQVSANPVDWKTKKGWLLNLGVINYTGAMANGERVVGDLANLGSSVMITSFLPEDRNLGLESCTATGSLPNIIYVLDALTGKNKYSFDVDSNGSFDFYSIVSIPAGGFTRGNVSSRNMIGQPNEGRPDLRPDVDCTNETGYLTGVGGTQKAGDGCSAPKVWRRAWRPVVSPPF</sequence>
<evidence type="ECO:0000256" key="1">
    <source>
        <dbReference type="ARBA" id="ARBA00022723"/>
    </source>
</evidence>
<feature type="domain" description="PilY1 beta-propeller" evidence="4">
    <location>
        <begin position="729"/>
        <end position="1103"/>
    </location>
</feature>
<comment type="caution">
    <text evidence="5">The sequence shown here is derived from an EMBL/GenBank/DDBJ whole genome shotgun (WGS) entry which is preliminary data.</text>
</comment>
<evidence type="ECO:0000313" key="5">
    <source>
        <dbReference type="EMBL" id="MDP9925417.1"/>
    </source>
</evidence>
<dbReference type="Pfam" id="PF05567">
    <property type="entry name" value="T4P_PilY1"/>
    <property type="match status" value="1"/>
</dbReference>
<name>A0AAW8E0R0_9BURK</name>
<keyword evidence="2" id="KW-0106">Calcium</keyword>